<gene>
    <name evidence="1" type="ORF">Ahy_A09g045207</name>
</gene>
<evidence type="ECO:0000313" key="1">
    <source>
        <dbReference type="EMBL" id="RYR39640.1"/>
    </source>
</evidence>
<keyword evidence="2" id="KW-1185">Reference proteome</keyword>
<dbReference type="EMBL" id="SDMP01000009">
    <property type="protein sequence ID" value="RYR39640.1"/>
    <property type="molecule type" value="Genomic_DNA"/>
</dbReference>
<accession>A0A445BLU2</accession>
<reference evidence="1 2" key="1">
    <citation type="submission" date="2019-01" db="EMBL/GenBank/DDBJ databases">
        <title>Sequencing of cultivated peanut Arachis hypogaea provides insights into genome evolution and oil improvement.</title>
        <authorList>
            <person name="Chen X."/>
        </authorList>
    </citation>
    <scope>NUCLEOTIDE SEQUENCE [LARGE SCALE GENOMIC DNA]</scope>
    <source>
        <strain evidence="2">cv. Fuhuasheng</strain>
        <tissue evidence="1">Leaves</tissue>
    </source>
</reference>
<evidence type="ECO:0000313" key="2">
    <source>
        <dbReference type="Proteomes" id="UP000289738"/>
    </source>
</evidence>
<organism evidence="1 2">
    <name type="scientific">Arachis hypogaea</name>
    <name type="common">Peanut</name>
    <dbReference type="NCBI Taxonomy" id="3818"/>
    <lineage>
        <taxon>Eukaryota</taxon>
        <taxon>Viridiplantae</taxon>
        <taxon>Streptophyta</taxon>
        <taxon>Embryophyta</taxon>
        <taxon>Tracheophyta</taxon>
        <taxon>Spermatophyta</taxon>
        <taxon>Magnoliopsida</taxon>
        <taxon>eudicotyledons</taxon>
        <taxon>Gunneridae</taxon>
        <taxon>Pentapetalae</taxon>
        <taxon>rosids</taxon>
        <taxon>fabids</taxon>
        <taxon>Fabales</taxon>
        <taxon>Fabaceae</taxon>
        <taxon>Papilionoideae</taxon>
        <taxon>50 kb inversion clade</taxon>
        <taxon>dalbergioids sensu lato</taxon>
        <taxon>Dalbergieae</taxon>
        <taxon>Pterocarpus clade</taxon>
        <taxon>Arachis</taxon>
    </lineage>
</organism>
<comment type="caution">
    <text evidence="1">The sequence shown here is derived from an EMBL/GenBank/DDBJ whole genome shotgun (WGS) entry which is preliminary data.</text>
</comment>
<sequence>MKPSNGRKIVLKFNERLQPVGNEVGILSGILGLLGSDYTKFSICRKDWKKVRSKNKIYNECVKNDLLSQALGKEHPDRMRDMGIGPTSSQVL</sequence>
<dbReference type="AlphaFoldDB" id="A0A445BLU2"/>
<proteinExistence type="predicted"/>
<dbReference type="Proteomes" id="UP000289738">
    <property type="component" value="Chromosome A09"/>
</dbReference>
<protein>
    <submittedName>
        <fullName evidence="1">Uncharacterized protein</fullName>
    </submittedName>
</protein>
<name>A0A445BLU2_ARAHY</name>